<keyword evidence="4" id="KW-0378">Hydrolase</keyword>
<gene>
    <name evidence="7" type="ORF">ACFFJ8_02250</name>
</gene>
<evidence type="ECO:0000256" key="3">
    <source>
        <dbReference type="ARBA" id="ARBA00022723"/>
    </source>
</evidence>
<dbReference type="InterPro" id="IPR000086">
    <property type="entry name" value="NUDIX_hydrolase_dom"/>
</dbReference>
<comment type="similarity">
    <text evidence="2">Belongs to the Nudix hydrolase family.</text>
</comment>
<keyword evidence="3" id="KW-0479">Metal-binding</keyword>
<comment type="cofactor">
    <cofactor evidence="1">
        <name>Mg(2+)</name>
        <dbReference type="ChEBI" id="CHEBI:18420"/>
    </cofactor>
</comment>
<dbReference type="PANTHER" id="PTHR43758">
    <property type="entry name" value="7,8-DIHYDRO-8-OXOGUANINE TRIPHOSPHATASE"/>
    <property type="match status" value="1"/>
</dbReference>
<evidence type="ECO:0000256" key="5">
    <source>
        <dbReference type="ARBA" id="ARBA00022842"/>
    </source>
</evidence>
<evidence type="ECO:0000256" key="4">
    <source>
        <dbReference type="ARBA" id="ARBA00022801"/>
    </source>
</evidence>
<dbReference type="PANTHER" id="PTHR43758:SF2">
    <property type="entry name" value="OXIDIZED PURINE NUCLEOSIDE TRIPHOSPHATE HYDROLASE"/>
    <property type="match status" value="1"/>
</dbReference>
<proteinExistence type="inferred from homology"/>
<dbReference type="EMBL" id="JBHLVF010000006">
    <property type="protein sequence ID" value="MFC0390190.1"/>
    <property type="molecule type" value="Genomic_DNA"/>
</dbReference>
<comment type="caution">
    <text evidence="7">The sequence shown here is derived from an EMBL/GenBank/DDBJ whole genome shotgun (WGS) entry which is preliminary data.</text>
</comment>
<dbReference type="RefSeq" id="WP_204820875.1">
    <property type="nucleotide sequence ID" value="NZ_JANHOF010000003.1"/>
</dbReference>
<keyword evidence="5" id="KW-0460">Magnesium</keyword>
<dbReference type="PROSITE" id="PS51462">
    <property type="entry name" value="NUDIX"/>
    <property type="match status" value="1"/>
</dbReference>
<dbReference type="SUPFAM" id="SSF55811">
    <property type="entry name" value="Nudix"/>
    <property type="match status" value="1"/>
</dbReference>
<evidence type="ECO:0000313" key="8">
    <source>
        <dbReference type="Proteomes" id="UP001589818"/>
    </source>
</evidence>
<dbReference type="Proteomes" id="UP001589818">
    <property type="component" value="Unassembled WGS sequence"/>
</dbReference>
<reference evidence="7 8" key="1">
    <citation type="submission" date="2024-09" db="EMBL/GenBank/DDBJ databases">
        <authorList>
            <person name="Sun Q."/>
            <person name="Mori K."/>
        </authorList>
    </citation>
    <scope>NUCLEOTIDE SEQUENCE [LARGE SCALE GENOMIC DNA]</scope>
    <source>
        <strain evidence="7 8">CCM 4839</strain>
    </source>
</reference>
<evidence type="ECO:0000259" key="6">
    <source>
        <dbReference type="PROSITE" id="PS51462"/>
    </source>
</evidence>
<evidence type="ECO:0000313" key="7">
    <source>
        <dbReference type="EMBL" id="MFC0390190.1"/>
    </source>
</evidence>
<dbReference type="CDD" id="cd18886">
    <property type="entry name" value="NUDIX_MutT_Nudt1"/>
    <property type="match status" value="1"/>
</dbReference>
<accession>A0ABV6J5J6</accession>
<protein>
    <submittedName>
        <fullName evidence="7">NUDIX domain-containing protein</fullName>
    </submittedName>
</protein>
<name>A0ABV6J5J6_9BACL</name>
<keyword evidence="8" id="KW-1185">Reference proteome</keyword>
<dbReference type="Pfam" id="PF00293">
    <property type="entry name" value="NUDIX"/>
    <property type="match status" value="1"/>
</dbReference>
<feature type="domain" description="Nudix hydrolase" evidence="6">
    <location>
        <begin position="1"/>
        <end position="135"/>
    </location>
</feature>
<dbReference type="InterPro" id="IPR015797">
    <property type="entry name" value="NUDIX_hydrolase-like_dom_sf"/>
</dbReference>
<dbReference type="Gene3D" id="3.90.79.10">
    <property type="entry name" value="Nucleoside Triphosphate Pyrophosphohydrolase"/>
    <property type="match status" value="1"/>
</dbReference>
<evidence type="ECO:0000256" key="1">
    <source>
        <dbReference type="ARBA" id="ARBA00001946"/>
    </source>
</evidence>
<organism evidence="7 8">
    <name type="scientific">Paenibacillus mendelii</name>
    <dbReference type="NCBI Taxonomy" id="206163"/>
    <lineage>
        <taxon>Bacteria</taxon>
        <taxon>Bacillati</taxon>
        <taxon>Bacillota</taxon>
        <taxon>Bacilli</taxon>
        <taxon>Bacillales</taxon>
        <taxon>Paenibacillaceae</taxon>
        <taxon>Paenibacillus</taxon>
    </lineage>
</organism>
<sequence length="188" mass="21607">MITYTICFIRQGNHVLLLNRESPSWMGCWNGVGGKIERDETPRQSMIREIVEETLLSETEYQLNYRGLVSWTVDHQQFGGMVLYSADISEDAHYSTPVKTVEGILDWKSMDWVMHPKNQGLATSIPLIMNYLNEEAPYHHHCSYLEGKLADTSSEAITDATENLQQMNEYIKLFKERTAGGKQIQPLY</sequence>
<evidence type="ECO:0000256" key="2">
    <source>
        <dbReference type="ARBA" id="ARBA00005582"/>
    </source>
</evidence>